<comment type="caution">
    <text evidence="2">The sequence shown here is derived from an EMBL/GenBank/DDBJ whole genome shotgun (WGS) entry which is preliminary data.</text>
</comment>
<evidence type="ECO:0000313" key="3">
    <source>
        <dbReference type="Proteomes" id="UP000299102"/>
    </source>
</evidence>
<proteinExistence type="predicted"/>
<dbReference type="Proteomes" id="UP000299102">
    <property type="component" value="Unassembled WGS sequence"/>
</dbReference>
<keyword evidence="1" id="KW-1133">Transmembrane helix</keyword>
<evidence type="ECO:0000256" key="1">
    <source>
        <dbReference type="SAM" id="Phobius"/>
    </source>
</evidence>
<protein>
    <submittedName>
        <fullName evidence="2">Uncharacterized protein</fullName>
    </submittedName>
</protein>
<evidence type="ECO:0000313" key="2">
    <source>
        <dbReference type="EMBL" id="GBP71577.1"/>
    </source>
</evidence>
<feature type="transmembrane region" description="Helical" evidence="1">
    <location>
        <begin position="77"/>
        <end position="98"/>
    </location>
</feature>
<keyword evidence="1" id="KW-0472">Membrane</keyword>
<dbReference type="EMBL" id="BGZK01001113">
    <property type="protein sequence ID" value="GBP71577.1"/>
    <property type="molecule type" value="Genomic_DNA"/>
</dbReference>
<name>A0A4C1YAM8_EUMVA</name>
<keyword evidence="1" id="KW-0812">Transmembrane</keyword>
<organism evidence="2 3">
    <name type="scientific">Eumeta variegata</name>
    <name type="common">Bagworm moth</name>
    <name type="synonym">Eumeta japonica</name>
    <dbReference type="NCBI Taxonomy" id="151549"/>
    <lineage>
        <taxon>Eukaryota</taxon>
        <taxon>Metazoa</taxon>
        <taxon>Ecdysozoa</taxon>
        <taxon>Arthropoda</taxon>
        <taxon>Hexapoda</taxon>
        <taxon>Insecta</taxon>
        <taxon>Pterygota</taxon>
        <taxon>Neoptera</taxon>
        <taxon>Endopterygota</taxon>
        <taxon>Lepidoptera</taxon>
        <taxon>Glossata</taxon>
        <taxon>Ditrysia</taxon>
        <taxon>Tineoidea</taxon>
        <taxon>Psychidae</taxon>
        <taxon>Oiketicinae</taxon>
        <taxon>Eumeta</taxon>
    </lineage>
</organism>
<dbReference type="AlphaFoldDB" id="A0A4C1YAM8"/>
<keyword evidence="3" id="KW-1185">Reference proteome</keyword>
<reference evidence="2 3" key="1">
    <citation type="journal article" date="2019" name="Commun. Biol.">
        <title>The bagworm genome reveals a unique fibroin gene that provides high tensile strength.</title>
        <authorList>
            <person name="Kono N."/>
            <person name="Nakamura H."/>
            <person name="Ohtoshi R."/>
            <person name="Tomita M."/>
            <person name="Numata K."/>
            <person name="Arakawa K."/>
        </authorList>
    </citation>
    <scope>NUCLEOTIDE SEQUENCE [LARGE SCALE GENOMIC DNA]</scope>
</reference>
<gene>
    <name evidence="2" type="ORF">EVAR_42042_1</name>
</gene>
<accession>A0A4C1YAM8</accession>
<sequence>MITRPRRESSRAVAVGCGRARPRRCLERESIGVIYGRAFATNPLKIVDAICQFRIELIIFGPTTLMMMKKRRRPRDTLVILMMAPGGICSAARLNIFIAGRK</sequence>